<feature type="transmembrane region" description="Helical" evidence="7">
    <location>
        <begin position="70"/>
        <end position="92"/>
    </location>
</feature>
<evidence type="ECO:0000256" key="6">
    <source>
        <dbReference type="RuleBase" id="RU003376"/>
    </source>
</evidence>
<dbReference type="CDD" id="cd02862">
    <property type="entry name" value="NorE_like"/>
    <property type="match status" value="1"/>
</dbReference>
<feature type="transmembrane region" description="Helical" evidence="7">
    <location>
        <begin position="28"/>
        <end position="50"/>
    </location>
</feature>
<organism evidence="9 10">
    <name type="scientific">Colwellia psychrerythraea (strain 34H / ATCC BAA-681)</name>
    <name type="common">Vibrio psychroerythus</name>
    <dbReference type="NCBI Taxonomy" id="167879"/>
    <lineage>
        <taxon>Bacteria</taxon>
        <taxon>Pseudomonadati</taxon>
        <taxon>Pseudomonadota</taxon>
        <taxon>Gammaproteobacteria</taxon>
        <taxon>Alteromonadales</taxon>
        <taxon>Colwelliaceae</taxon>
        <taxon>Colwellia</taxon>
    </lineage>
</organism>
<evidence type="ECO:0000256" key="5">
    <source>
        <dbReference type="ARBA" id="ARBA00023136"/>
    </source>
</evidence>
<keyword evidence="5 7" id="KW-0472">Membrane</keyword>
<evidence type="ECO:0000256" key="4">
    <source>
        <dbReference type="ARBA" id="ARBA00022989"/>
    </source>
</evidence>
<reference evidence="9" key="1">
    <citation type="journal article" date="2005" name="Proc. Natl. Acad. Sci. U.S.A.">
        <title>The psychrophilic lifestyle as revealed by the genome sequence of Colwellia psychrerythraea 34H through genomic and proteomic analyses.</title>
        <authorList>
            <person name="Methe B.A."/>
            <person name="Nelson K.E."/>
            <person name="Deming J.W."/>
            <person name="Momen B."/>
            <person name="Melamud E."/>
            <person name="Zhang X."/>
            <person name="Moult J."/>
            <person name="Madupu R."/>
            <person name="Nelson W.C."/>
            <person name="Dodson R.J."/>
            <person name="Brinkac L.M."/>
            <person name="Daugherty S.C."/>
            <person name="Durkin A.S."/>
            <person name="DeBoy R.T."/>
            <person name="Kolonay J.F."/>
            <person name="Sullivan S.A."/>
            <person name="Zhou L."/>
            <person name="Davidsen T.M."/>
            <person name="Wu M."/>
            <person name="Huston A.L."/>
            <person name="Lewis M."/>
            <person name="Weaver B."/>
            <person name="Weidman J.F."/>
            <person name="Khouri H."/>
            <person name="Utterback T.R."/>
            <person name="Feldblyum T.V."/>
            <person name="Fraser C.M."/>
        </authorList>
    </citation>
    <scope>NUCLEOTIDE SEQUENCE [LARGE SCALE GENOMIC DNA]</scope>
    <source>
        <strain evidence="9">34H</strain>
    </source>
</reference>
<dbReference type="InterPro" id="IPR013833">
    <property type="entry name" value="Cyt_c_oxidase_su3_a-hlx"/>
</dbReference>
<gene>
    <name evidence="9" type="ordered locus">CPS_1918</name>
</gene>
<dbReference type="AlphaFoldDB" id="Q483W8"/>
<dbReference type="KEGG" id="cps:CPS_1918"/>
<dbReference type="SUPFAM" id="SSF81452">
    <property type="entry name" value="Cytochrome c oxidase subunit III-like"/>
    <property type="match status" value="1"/>
</dbReference>
<evidence type="ECO:0000256" key="3">
    <source>
        <dbReference type="ARBA" id="ARBA00022692"/>
    </source>
</evidence>
<dbReference type="EMBL" id="CP000083">
    <property type="protein sequence ID" value="AAZ24861.1"/>
    <property type="molecule type" value="Genomic_DNA"/>
</dbReference>
<dbReference type="PANTHER" id="PTHR11403:SF6">
    <property type="entry name" value="NITRIC OXIDE REDUCTASE SUBUNIT E"/>
    <property type="match status" value="1"/>
</dbReference>
<dbReference type="InterPro" id="IPR000298">
    <property type="entry name" value="Cyt_c_oxidase-like_su3"/>
</dbReference>
<proteinExistence type="inferred from homology"/>
<keyword evidence="4 7" id="KW-1133">Transmembrane helix</keyword>
<dbReference type="STRING" id="167879.CPS_1918"/>
<dbReference type="Pfam" id="PF00510">
    <property type="entry name" value="COX3"/>
    <property type="match status" value="1"/>
</dbReference>
<evidence type="ECO:0000313" key="9">
    <source>
        <dbReference type="EMBL" id="AAZ24861.1"/>
    </source>
</evidence>
<feature type="domain" description="Heme-copper oxidase subunit III family profile" evidence="8">
    <location>
        <begin position="1"/>
        <end position="204"/>
    </location>
</feature>
<accession>Q483W8</accession>
<comment type="subcellular location">
    <subcellularLocation>
        <location evidence="6">Cell membrane</location>
        <topology evidence="6">Multi-pass membrane protein</topology>
    </subcellularLocation>
    <subcellularLocation>
        <location evidence="1">Membrane</location>
        <topology evidence="1">Multi-pass membrane protein</topology>
    </subcellularLocation>
</comment>
<feature type="transmembrane region" description="Helical" evidence="7">
    <location>
        <begin position="140"/>
        <end position="164"/>
    </location>
</feature>
<protein>
    <submittedName>
        <fullName evidence="9">Cytochrome c oxidase subunit III family protein</fullName>
    </submittedName>
</protein>
<evidence type="ECO:0000256" key="2">
    <source>
        <dbReference type="ARBA" id="ARBA00010581"/>
    </source>
</evidence>
<dbReference type="GO" id="GO:0019646">
    <property type="term" value="P:aerobic electron transport chain"/>
    <property type="evidence" value="ECO:0007669"/>
    <property type="project" value="InterPro"/>
</dbReference>
<dbReference type="Gene3D" id="1.20.120.80">
    <property type="entry name" value="Cytochrome c oxidase, subunit III, four-helix bundle"/>
    <property type="match status" value="1"/>
</dbReference>
<dbReference type="InterPro" id="IPR035973">
    <property type="entry name" value="Cyt_c_oxidase_su3-like_sf"/>
</dbReference>
<dbReference type="Proteomes" id="UP000000547">
    <property type="component" value="Chromosome"/>
</dbReference>
<dbReference type="GO" id="GO:0004129">
    <property type="term" value="F:cytochrome-c oxidase activity"/>
    <property type="evidence" value="ECO:0007669"/>
    <property type="project" value="InterPro"/>
</dbReference>
<dbReference type="GO" id="GO:0005886">
    <property type="term" value="C:plasma membrane"/>
    <property type="evidence" value="ECO:0007669"/>
    <property type="project" value="UniProtKB-SubCell"/>
</dbReference>
<dbReference type="InterPro" id="IPR024791">
    <property type="entry name" value="Cyt_c/ubiquinol_Oxase_su3"/>
</dbReference>
<comment type="similarity">
    <text evidence="2 6">Belongs to the cytochrome c oxidase subunit 3 family.</text>
</comment>
<name>Q483W8_COLP3</name>
<evidence type="ECO:0000259" key="8">
    <source>
        <dbReference type="PROSITE" id="PS50253"/>
    </source>
</evidence>
<dbReference type="HOGENOM" id="CLU_044071_2_0_6"/>
<dbReference type="PROSITE" id="PS50253">
    <property type="entry name" value="COX3"/>
    <property type="match status" value="1"/>
</dbReference>
<dbReference type="PANTHER" id="PTHR11403">
    <property type="entry name" value="CYTOCHROME C OXIDASE SUBUNIT III"/>
    <property type="match status" value="1"/>
</dbReference>
<keyword evidence="3 6" id="KW-0812">Transmembrane</keyword>
<evidence type="ECO:0000313" key="10">
    <source>
        <dbReference type="Proteomes" id="UP000000547"/>
    </source>
</evidence>
<feature type="transmembrane region" description="Helical" evidence="7">
    <location>
        <begin position="104"/>
        <end position="120"/>
    </location>
</feature>
<evidence type="ECO:0000256" key="1">
    <source>
        <dbReference type="ARBA" id="ARBA00004141"/>
    </source>
</evidence>
<dbReference type="RefSeq" id="WP_011042742.1">
    <property type="nucleotide sequence ID" value="NC_003910.7"/>
</dbReference>
<feature type="transmembrane region" description="Helical" evidence="7">
    <location>
        <begin position="185"/>
        <end position="203"/>
    </location>
</feature>
<evidence type="ECO:0000256" key="7">
    <source>
        <dbReference type="SAM" id="Phobius"/>
    </source>
</evidence>
<sequence>MTNILLFDEINKVAVTNHASEKKLPGDLAMWIFIVMELTVFAIFFITFAVTQRIQSEMFIEGRATLNASIGLSCTLALIVSSYYVALAVEAVKKGKNFVASRRLILALLSATVYLVLKLSEYTTLVGLGYDLSTNTFYTLYFFITGFHFMHVLLGMIILAYMGLKARKDSYIPTDSNGFEAGASYWHMVDLVWIIVFFLIYIIH</sequence>